<evidence type="ECO:0000256" key="2">
    <source>
        <dbReference type="ARBA" id="ARBA00006509"/>
    </source>
</evidence>
<organism evidence="6 7">
    <name type="scientific">Penicillium atrosanguineum</name>
    <dbReference type="NCBI Taxonomy" id="1132637"/>
    <lineage>
        <taxon>Eukaryota</taxon>
        <taxon>Fungi</taxon>
        <taxon>Dikarya</taxon>
        <taxon>Ascomycota</taxon>
        <taxon>Pezizomycotina</taxon>
        <taxon>Eurotiomycetes</taxon>
        <taxon>Eurotiomycetidae</taxon>
        <taxon>Eurotiales</taxon>
        <taxon>Aspergillaceae</taxon>
        <taxon>Penicillium</taxon>
    </lineage>
</organism>
<dbReference type="GO" id="GO:0031416">
    <property type="term" value="C:NatB complex"/>
    <property type="evidence" value="ECO:0007669"/>
    <property type="project" value="TreeGrafter"/>
</dbReference>
<dbReference type="PROSITE" id="PS01190">
    <property type="entry name" value="RIBOSOMAL_L36E"/>
    <property type="match status" value="1"/>
</dbReference>
<evidence type="ECO:0000256" key="5">
    <source>
        <dbReference type="RuleBase" id="RU000665"/>
    </source>
</evidence>
<dbReference type="FunFam" id="1.10.10.1760:FF:000003">
    <property type="entry name" value="60S ribosomal protein L36"/>
    <property type="match status" value="1"/>
</dbReference>
<dbReference type="InterPro" id="IPR019183">
    <property type="entry name" value="NAA25_NatB_aux_su"/>
</dbReference>
<accession>A0A9W9Q9A8</accession>
<dbReference type="InterPro" id="IPR000509">
    <property type="entry name" value="Ribosomal_eL36"/>
</dbReference>
<proteinExistence type="inferred from homology"/>
<dbReference type="EMBL" id="JAPZBO010000002">
    <property type="protein sequence ID" value="KAJ5324621.1"/>
    <property type="molecule type" value="Genomic_DNA"/>
</dbReference>
<name>A0A9W9Q9A8_9EURO</name>
<dbReference type="Gene3D" id="1.10.10.1760">
    <property type="entry name" value="60S ribosomal protein L36"/>
    <property type="match status" value="1"/>
</dbReference>
<dbReference type="PANTHER" id="PTHR22767">
    <property type="entry name" value="N-TERMINAL ACETYLTRANSFERASE-RELATED"/>
    <property type="match status" value="1"/>
</dbReference>
<evidence type="ECO:0000256" key="1">
    <source>
        <dbReference type="ARBA" id="ARBA00006298"/>
    </source>
</evidence>
<dbReference type="InterPro" id="IPR038097">
    <property type="entry name" value="Ribosomal_eL36_sf"/>
</dbReference>
<dbReference type="GO" id="GO:0006412">
    <property type="term" value="P:translation"/>
    <property type="evidence" value="ECO:0007669"/>
    <property type="project" value="InterPro"/>
</dbReference>
<comment type="similarity">
    <text evidence="2 5">Belongs to the eukaryotic ribosomal protein eL36 family.</text>
</comment>
<comment type="similarity">
    <text evidence="1">Belongs to the MDM20/NAA25 family.</text>
</comment>
<dbReference type="GO" id="GO:0005840">
    <property type="term" value="C:ribosome"/>
    <property type="evidence" value="ECO:0007669"/>
    <property type="project" value="UniProtKB-KW"/>
</dbReference>
<sequence length="1083" mass="121317">MASANDPVFLRRNNQVQDAIDGQNLKQALQLVEKRMKKGEDTRFLKAWKAHILFLHADDAHKQRGIAETLELCAAEPPTTDLETLDKLFRTLQRLDGHSATRSSLWEKASKAKPQDLEIQLEWFTTSFESNDWKSAQKAAMSLQKNFPRERKYYFWAILLTHLLATDAASSDMERKLFWNIGADLLSHSRVIQTSEELRLLIKIFESQNQHAEIVKILDSENLGLKSRIIRNDKSFLISKATALASAGLWDEGLAFAKDLYTVSEGMIKKKLRELDDWGIWSLLVEAIRNIKTPGIATETQKFVEEFIKANPKSRNAALAFIDLSIFGMQRGEMTADDVLSACQRYADQHKHKLYLFGDLRRALADNRTALSKIADYLSIAKDDGKDFIVPMINSLKISYCLNISGAEDSSSKNKVEAFVRQCLNLYQSCINKGSPEKTKEEEAASATESQPRDDLCILAAMALLRASETGEIQARVPDSALIRAASVLERLLLDSPHNYQARLLLVRTYLILGAGSLALSTFSKLSVKQIQFESVAHNLFTRLATIHPHSAPPVEGAEYKDFDPQAAFIQALNFYRTSEVSTLKFRTRCIVEGSFVNAEEMVQLRDRLRNSICRKMFALEVRRSQRLAGGDPLARYDDIARNASPSTDNRDYDVFMNCEGLEKPSFEQRMRVGPIPKENWMVSARVTDQLFCVLKGITLQKPLTLELDVHELETLSISEAAGDQTVSEKEAAKIHSSLLKAAVFMAGSKTTTPEQADKALVEVEEFLKLKKKDLTLDSTDVSPIISTTAFYLSDLPTAPTWRFFHVVFTLLETLNALSQLTTLASRKGSKATKLPKERVDRLSTLVAEIFDLVRANTKALKKRVSASGVLSGLVDLVGQGDPTNSYNQELQQTLEATLDGSAVEVFCGSLMESWEDALDGVIGPEWVISPSPNNSPTAHRAKTRNCAVPVTRRICSLDSSFPFYDNHRQPPQSPTVEMAQERSGIVLGTNSGHKTTALNTPKNKISRTKGQSSRRTQFVRDITREVVGLAPYERRIVELLRNAQDKRARKLAKKRLGTFGRGKAKVEDMQRVIAESRRVQGH</sequence>
<evidence type="ECO:0000256" key="4">
    <source>
        <dbReference type="ARBA" id="ARBA00023274"/>
    </source>
</evidence>
<protein>
    <recommendedName>
        <fullName evidence="5">60S ribosomal protein L36</fullName>
    </recommendedName>
</protein>
<dbReference type="GO" id="GO:1990904">
    <property type="term" value="C:ribonucleoprotein complex"/>
    <property type="evidence" value="ECO:0007669"/>
    <property type="project" value="UniProtKB-KW"/>
</dbReference>
<dbReference type="Proteomes" id="UP001147746">
    <property type="component" value="Unassembled WGS sequence"/>
</dbReference>
<keyword evidence="7" id="KW-1185">Reference proteome</keyword>
<evidence type="ECO:0000313" key="7">
    <source>
        <dbReference type="Proteomes" id="UP001147746"/>
    </source>
</evidence>
<dbReference type="AlphaFoldDB" id="A0A9W9Q9A8"/>
<dbReference type="Pfam" id="PF09797">
    <property type="entry name" value="NatB_MDM20"/>
    <property type="match status" value="1"/>
</dbReference>
<gene>
    <name evidence="6" type="ORF">N7476_003221</name>
</gene>
<dbReference type="GO" id="GO:0003735">
    <property type="term" value="F:structural constituent of ribosome"/>
    <property type="evidence" value="ECO:0007669"/>
    <property type="project" value="InterPro"/>
</dbReference>
<evidence type="ECO:0000313" key="6">
    <source>
        <dbReference type="EMBL" id="KAJ5324621.1"/>
    </source>
</evidence>
<comment type="caution">
    <text evidence="6">The sequence shown here is derived from an EMBL/GenBank/DDBJ whole genome shotgun (WGS) entry which is preliminary data.</text>
</comment>
<keyword evidence="3 5" id="KW-0689">Ribosomal protein</keyword>
<reference evidence="6" key="2">
    <citation type="journal article" date="2023" name="IMA Fungus">
        <title>Comparative genomic study of the Penicillium genus elucidates a diverse pangenome and 15 lateral gene transfer events.</title>
        <authorList>
            <person name="Petersen C."/>
            <person name="Sorensen T."/>
            <person name="Nielsen M.R."/>
            <person name="Sondergaard T.E."/>
            <person name="Sorensen J.L."/>
            <person name="Fitzpatrick D.A."/>
            <person name="Frisvad J.C."/>
            <person name="Nielsen K.L."/>
        </authorList>
    </citation>
    <scope>NUCLEOTIDE SEQUENCE</scope>
    <source>
        <strain evidence="6">IBT 21472</strain>
    </source>
</reference>
<dbReference type="Pfam" id="PF01158">
    <property type="entry name" value="Ribosomal_L36e"/>
    <property type="match status" value="1"/>
</dbReference>
<keyword evidence="4 5" id="KW-0687">Ribonucleoprotein</keyword>
<dbReference type="PANTHER" id="PTHR22767:SF3">
    <property type="entry name" value="N-ALPHA-ACETYLTRANSFERASE 25, NATB AUXILIARY SUBUNIT"/>
    <property type="match status" value="1"/>
</dbReference>
<evidence type="ECO:0000256" key="3">
    <source>
        <dbReference type="ARBA" id="ARBA00022980"/>
    </source>
</evidence>
<reference evidence="6" key="1">
    <citation type="submission" date="2022-12" db="EMBL/GenBank/DDBJ databases">
        <authorList>
            <person name="Petersen C."/>
        </authorList>
    </citation>
    <scope>NUCLEOTIDE SEQUENCE</scope>
    <source>
        <strain evidence="6">IBT 21472</strain>
    </source>
</reference>